<keyword evidence="2" id="KW-1185">Reference proteome</keyword>
<comment type="caution">
    <text evidence="1">The sequence shown here is derived from an EMBL/GenBank/DDBJ whole genome shotgun (WGS) entry which is preliminary data.</text>
</comment>
<evidence type="ECO:0000313" key="1">
    <source>
        <dbReference type="EMBL" id="KAJ6838263.1"/>
    </source>
</evidence>
<reference evidence="1" key="2">
    <citation type="submission" date="2023-04" db="EMBL/GenBank/DDBJ databases">
        <authorList>
            <person name="Bruccoleri R.E."/>
            <person name="Oakeley E.J."/>
            <person name="Faust A.-M."/>
            <person name="Dessus-Babus S."/>
            <person name="Altorfer M."/>
            <person name="Burckhardt D."/>
            <person name="Oertli M."/>
            <person name="Naumann U."/>
            <person name="Petersen F."/>
            <person name="Wong J."/>
        </authorList>
    </citation>
    <scope>NUCLEOTIDE SEQUENCE</scope>
    <source>
        <strain evidence="1">GSM-AAB239-AS_SAM_17_03QT</strain>
        <tissue evidence="1">Leaf</tissue>
    </source>
</reference>
<sequence length="55" mass="6151">MDAIPFPGNVLSSFSSSSLDLVRDLFVTADQWTDDQIFDSKEVFYLFDKDGVSSP</sequence>
<dbReference type="AlphaFoldDB" id="A0AAX6HBM4"/>
<dbReference type="Proteomes" id="UP001140949">
    <property type="component" value="Unassembled WGS sequence"/>
</dbReference>
<dbReference type="EMBL" id="JANAVB010010798">
    <property type="protein sequence ID" value="KAJ6838263.1"/>
    <property type="molecule type" value="Genomic_DNA"/>
</dbReference>
<organism evidence="1 2">
    <name type="scientific">Iris pallida</name>
    <name type="common">Sweet iris</name>
    <dbReference type="NCBI Taxonomy" id="29817"/>
    <lineage>
        <taxon>Eukaryota</taxon>
        <taxon>Viridiplantae</taxon>
        <taxon>Streptophyta</taxon>
        <taxon>Embryophyta</taxon>
        <taxon>Tracheophyta</taxon>
        <taxon>Spermatophyta</taxon>
        <taxon>Magnoliopsida</taxon>
        <taxon>Liliopsida</taxon>
        <taxon>Asparagales</taxon>
        <taxon>Iridaceae</taxon>
        <taxon>Iridoideae</taxon>
        <taxon>Irideae</taxon>
        <taxon>Iris</taxon>
    </lineage>
</organism>
<proteinExistence type="predicted"/>
<evidence type="ECO:0000313" key="2">
    <source>
        <dbReference type="Proteomes" id="UP001140949"/>
    </source>
</evidence>
<gene>
    <name evidence="1" type="ORF">M6B38_321050</name>
</gene>
<accession>A0AAX6HBM4</accession>
<reference evidence="1" key="1">
    <citation type="journal article" date="2023" name="GigaByte">
        <title>Genome assembly of the bearded iris, Iris pallida Lam.</title>
        <authorList>
            <person name="Bruccoleri R.E."/>
            <person name="Oakeley E.J."/>
            <person name="Faust A.M.E."/>
            <person name="Altorfer M."/>
            <person name="Dessus-Babus S."/>
            <person name="Burckhardt D."/>
            <person name="Oertli M."/>
            <person name="Naumann U."/>
            <person name="Petersen F."/>
            <person name="Wong J."/>
        </authorList>
    </citation>
    <scope>NUCLEOTIDE SEQUENCE</scope>
    <source>
        <strain evidence="1">GSM-AAB239-AS_SAM_17_03QT</strain>
    </source>
</reference>
<name>A0AAX6HBM4_IRIPA</name>
<protein>
    <submittedName>
        <fullName evidence="1">Uncharacterized protein</fullName>
    </submittedName>
</protein>